<comment type="caution">
    <text evidence="1">The sequence shown here is derived from an EMBL/GenBank/DDBJ whole genome shotgun (WGS) entry which is preliminary data.</text>
</comment>
<dbReference type="Proteomes" id="UP000008974">
    <property type="component" value="Unassembled WGS sequence"/>
</dbReference>
<dbReference type="VEuPathDB" id="GiardiaDB:GLP15_2343"/>
<dbReference type="EMBL" id="ACVC01000117">
    <property type="protein sequence ID" value="EFO63835.1"/>
    <property type="molecule type" value="Genomic_DNA"/>
</dbReference>
<dbReference type="InterPro" id="IPR009030">
    <property type="entry name" value="Growth_fac_rcpt_cys_sf"/>
</dbReference>
<dbReference type="PANTHER" id="PTHR23275:SF100">
    <property type="entry name" value="EGF-LIKE DOMAIN-CONTAINING PROTEIN"/>
    <property type="match status" value="1"/>
</dbReference>
<dbReference type="CDD" id="cd00064">
    <property type="entry name" value="FU"/>
    <property type="match status" value="1"/>
</dbReference>
<dbReference type="PANTHER" id="PTHR23275">
    <property type="entry name" value="CABRIOLET.-RELATED"/>
    <property type="match status" value="1"/>
</dbReference>
<dbReference type="SMART" id="SM00261">
    <property type="entry name" value="FU"/>
    <property type="match status" value="2"/>
</dbReference>
<gene>
    <name evidence="1" type="ORF">GLP15_2343</name>
</gene>
<sequence length="674" mass="71220">MGERGPPARVAVARMGDCSGSRLQPHLGETESKSLAQINKAMLGLLFLRVVVSSATGVFGEKCTTAVQKDTCATNKCITVSGSELCRECIGRKVPIDGICKDITDFSVSLYGCEHSSGTGFCTSCKDTAFLFYGGCYTINKAPGNLVCSKAESGKCTECRKGARSLFTNPDSSAAERCILCYDNVGFGSYKGVDGCRYCLPPFAEETSAECNWCQNEKYGPVDGVCTDPGKHSCADGACSNCYMTHIQHNGGCYEKTGAVAQKICAAKDQFQALNITACRKCALEGEVPADGRCIRAALEPKCSPDPAAAGSCADCKRGGVSYDTFLFSGGCYNTSGYVGSQLCTKVNDRAECDAWNTGDYGVFKLPDYHMAYLCSNTSAGGVQGCSRCRYDSTKKKAICYDCEYDMLAFDGMSCITGTDCKGDHRQRRCPGSSGRGCRCECADKYYRSGEQCSACEGSCLRCSGPEAASCTLCPPGQALAYTSDGEGTCGAGCTPDGTCEACGLEVDQTKYCSRCKDPVQYPLNGACTLGGGARASACLRQSGGACQQCSSGYFLMGGGCYQVGRYPGRFVCRRADGGRCVDTTDEYSINSRGELVDCSPDCETCVEGQRTQCLSCAPGRYLKKEGAAPHGACVSRADCSDGYYADHDAMECLPCGIDGCSLCHLIGASVRCS</sequence>
<feature type="non-terminal residue" evidence="1">
    <location>
        <position position="674"/>
    </location>
</feature>
<dbReference type="Gene3D" id="2.10.220.10">
    <property type="entry name" value="Hormone Receptor, Insulin-like Growth Factor Receptor 1, Chain A, domain 2"/>
    <property type="match status" value="1"/>
</dbReference>
<accession>E1F130</accession>
<dbReference type="Pfam" id="PF03302">
    <property type="entry name" value="VSP"/>
    <property type="match status" value="2"/>
</dbReference>
<dbReference type="InterPro" id="IPR006212">
    <property type="entry name" value="Furin_repeat"/>
</dbReference>
<dbReference type="SUPFAM" id="SSF57184">
    <property type="entry name" value="Growth factor receptor domain"/>
    <property type="match status" value="2"/>
</dbReference>
<proteinExistence type="predicted"/>
<dbReference type="InterPro" id="IPR052798">
    <property type="entry name" value="Giardia_VSA"/>
</dbReference>
<dbReference type="OrthoDB" id="300641at2759"/>
<dbReference type="OMA" id="SGYFLMG"/>
<dbReference type="AlphaFoldDB" id="E1F130"/>
<reference evidence="1 2" key="1">
    <citation type="journal article" date="2010" name="BMC Genomics">
        <title>Genome analysis and comparative genomics of a Giardia intestinalis assemblage E isolate.</title>
        <authorList>
            <person name="Jerlstrom-Hultqvist J."/>
            <person name="Franzen O."/>
            <person name="Ankarklev J."/>
            <person name="Xu F."/>
            <person name="Nohynkova E."/>
            <person name="Andersson J.O."/>
            <person name="Svard S.G."/>
            <person name="Andersson B."/>
        </authorList>
    </citation>
    <scope>NUCLEOTIDE SEQUENCE [LARGE SCALE GENOMIC DNA]</scope>
    <source>
        <strain evidence="1 2">P15</strain>
    </source>
</reference>
<evidence type="ECO:0000313" key="1">
    <source>
        <dbReference type="EMBL" id="EFO63835.1"/>
    </source>
</evidence>
<name>E1F130_GIAIA</name>
<organism evidence="1 2">
    <name type="scientific">Giardia intestinalis (strain P15)</name>
    <name type="common">Giardia lamblia</name>
    <dbReference type="NCBI Taxonomy" id="658858"/>
    <lineage>
        <taxon>Eukaryota</taxon>
        <taxon>Metamonada</taxon>
        <taxon>Diplomonadida</taxon>
        <taxon>Hexamitidae</taxon>
        <taxon>Giardiinae</taxon>
        <taxon>Giardia</taxon>
    </lineage>
</organism>
<evidence type="ECO:0000313" key="2">
    <source>
        <dbReference type="Proteomes" id="UP000008974"/>
    </source>
</evidence>
<dbReference type="InterPro" id="IPR005127">
    <property type="entry name" value="Giardia_VSP"/>
</dbReference>
<protein>
    <submittedName>
        <fullName evidence="1">High cysteine membrane protein Group 1</fullName>
    </submittedName>
</protein>